<reference evidence="11 12" key="1">
    <citation type="submission" date="2023-09" db="EMBL/GenBank/DDBJ databases">
        <title>Pangenome analysis of Batrachochytrium dendrobatidis and related Chytrids.</title>
        <authorList>
            <person name="Yacoub M.N."/>
            <person name="Stajich J.E."/>
            <person name="James T.Y."/>
        </authorList>
    </citation>
    <scope>NUCLEOTIDE SEQUENCE [LARGE SCALE GENOMIC DNA]</scope>
    <source>
        <strain evidence="11 12">JEL0888</strain>
    </source>
</reference>
<comment type="similarity">
    <text evidence="2">Belongs to the snRNP Sm proteins family.</text>
</comment>
<name>A0ABR4MWF6_9FUNG</name>
<dbReference type="SMART" id="SM00651">
    <property type="entry name" value="Sm"/>
    <property type="match status" value="1"/>
</dbReference>
<keyword evidence="7" id="KW-0539">Nucleus</keyword>
<dbReference type="CDD" id="cd01729">
    <property type="entry name" value="LSm7"/>
    <property type="match status" value="1"/>
</dbReference>
<dbReference type="InterPro" id="IPR047575">
    <property type="entry name" value="Sm"/>
</dbReference>
<keyword evidence="3" id="KW-0507">mRNA processing</keyword>
<dbReference type="PROSITE" id="PS52002">
    <property type="entry name" value="SM"/>
    <property type="match status" value="1"/>
</dbReference>
<feature type="region of interest" description="Disordered" evidence="9">
    <location>
        <begin position="1"/>
        <end position="44"/>
    </location>
</feature>
<dbReference type="InterPro" id="IPR001163">
    <property type="entry name" value="Sm_dom_euk/arc"/>
</dbReference>
<dbReference type="PANTHER" id="PTHR10553">
    <property type="entry name" value="SMALL NUCLEAR RIBONUCLEOPROTEIN"/>
    <property type="match status" value="1"/>
</dbReference>
<sequence length="138" mass="14915">MSDRPQQGNRGNRGGGRGGSRGRGGGGGGGSAGNRPAEKPKKENILDLAKYTDKRVIVQFQGGRQVMGILKGFDPLSNLVLDEAEEYLRDPEDHTRLTDEKRKLGLVVTRSTAMILISPYDGTEETEDPFSQIEAAAE</sequence>
<evidence type="ECO:0000313" key="12">
    <source>
        <dbReference type="Proteomes" id="UP001527925"/>
    </source>
</evidence>
<dbReference type="SUPFAM" id="SSF50182">
    <property type="entry name" value="Sm-like ribonucleoproteins"/>
    <property type="match status" value="1"/>
</dbReference>
<proteinExistence type="inferred from homology"/>
<evidence type="ECO:0000256" key="7">
    <source>
        <dbReference type="ARBA" id="ARBA00023242"/>
    </source>
</evidence>
<evidence type="ECO:0000256" key="6">
    <source>
        <dbReference type="ARBA" id="ARBA00023187"/>
    </source>
</evidence>
<evidence type="ECO:0000256" key="5">
    <source>
        <dbReference type="ARBA" id="ARBA00022884"/>
    </source>
</evidence>
<evidence type="ECO:0000256" key="3">
    <source>
        <dbReference type="ARBA" id="ARBA00022664"/>
    </source>
</evidence>
<dbReference type="Gene3D" id="2.30.30.100">
    <property type="match status" value="1"/>
</dbReference>
<evidence type="ECO:0000259" key="10">
    <source>
        <dbReference type="PROSITE" id="PS52002"/>
    </source>
</evidence>
<keyword evidence="5" id="KW-0694">RNA-binding</keyword>
<dbReference type="InterPro" id="IPR044641">
    <property type="entry name" value="Lsm7/SmG-like"/>
</dbReference>
<evidence type="ECO:0000256" key="9">
    <source>
        <dbReference type="SAM" id="MobiDB-lite"/>
    </source>
</evidence>
<keyword evidence="8" id="KW-0687">Ribonucleoprotein</keyword>
<accession>A0ABR4MWF6</accession>
<evidence type="ECO:0000256" key="8">
    <source>
        <dbReference type="ARBA" id="ARBA00023274"/>
    </source>
</evidence>
<dbReference type="EMBL" id="JADGIZ020000095">
    <property type="protein sequence ID" value="KAL2911622.1"/>
    <property type="molecule type" value="Genomic_DNA"/>
</dbReference>
<keyword evidence="6" id="KW-0508">mRNA splicing</keyword>
<dbReference type="InterPro" id="IPR010920">
    <property type="entry name" value="LSM_dom_sf"/>
</dbReference>
<keyword evidence="12" id="KW-1185">Reference proteome</keyword>
<evidence type="ECO:0000313" key="11">
    <source>
        <dbReference type="EMBL" id="KAL2911622.1"/>
    </source>
</evidence>
<dbReference type="InterPro" id="IPR017132">
    <property type="entry name" value="Lsm7"/>
</dbReference>
<organism evidence="11 12">
    <name type="scientific">Polyrhizophydium stewartii</name>
    <dbReference type="NCBI Taxonomy" id="2732419"/>
    <lineage>
        <taxon>Eukaryota</taxon>
        <taxon>Fungi</taxon>
        <taxon>Fungi incertae sedis</taxon>
        <taxon>Chytridiomycota</taxon>
        <taxon>Chytridiomycota incertae sedis</taxon>
        <taxon>Chytridiomycetes</taxon>
        <taxon>Rhizophydiales</taxon>
        <taxon>Rhizophydiales incertae sedis</taxon>
        <taxon>Polyrhizophydium</taxon>
    </lineage>
</organism>
<keyword evidence="4" id="KW-0747">Spliceosome</keyword>
<evidence type="ECO:0000256" key="4">
    <source>
        <dbReference type="ARBA" id="ARBA00022728"/>
    </source>
</evidence>
<protein>
    <submittedName>
        <fullName evidence="11">U6 snRNP-associated protein Lsm7</fullName>
    </submittedName>
</protein>
<comment type="subcellular location">
    <subcellularLocation>
        <location evidence="1">Nucleus</location>
    </subcellularLocation>
</comment>
<evidence type="ECO:0000256" key="1">
    <source>
        <dbReference type="ARBA" id="ARBA00004123"/>
    </source>
</evidence>
<evidence type="ECO:0000256" key="2">
    <source>
        <dbReference type="ARBA" id="ARBA00006850"/>
    </source>
</evidence>
<feature type="compositionally biased region" description="Gly residues" evidence="9">
    <location>
        <begin position="11"/>
        <end position="32"/>
    </location>
</feature>
<dbReference type="PANTHER" id="PTHR10553:SF5">
    <property type="entry name" value="U6 SNRNA-ASSOCIATED SM-LIKE PROTEIN LSM7"/>
    <property type="match status" value="1"/>
</dbReference>
<comment type="caution">
    <text evidence="11">The sequence shown here is derived from an EMBL/GenBank/DDBJ whole genome shotgun (WGS) entry which is preliminary data.</text>
</comment>
<dbReference type="Pfam" id="PF01423">
    <property type="entry name" value="LSM"/>
    <property type="match status" value="1"/>
</dbReference>
<feature type="domain" description="Sm" evidence="10">
    <location>
        <begin position="43"/>
        <end position="123"/>
    </location>
</feature>
<gene>
    <name evidence="11" type="primary">lsm7</name>
    <name evidence="11" type="ORF">HK105_208886</name>
</gene>
<dbReference type="Proteomes" id="UP001527925">
    <property type="component" value="Unassembled WGS sequence"/>
</dbReference>